<evidence type="ECO:0000313" key="2">
    <source>
        <dbReference type="EMBL" id="MEX6428877.1"/>
    </source>
</evidence>
<dbReference type="RefSeq" id="WP_298405248.1">
    <property type="nucleotide sequence ID" value="NZ_JBFSHR010000007.1"/>
</dbReference>
<keyword evidence="3" id="KW-1185">Reference proteome</keyword>
<accession>A0ABV3Y014</accession>
<gene>
    <name evidence="2" type="ORF">AB6A68_03375</name>
</gene>
<protein>
    <submittedName>
        <fullName evidence="2">Uncharacterized protein</fullName>
    </submittedName>
</protein>
<proteinExistence type="predicted"/>
<dbReference type="EMBL" id="JBFSHR010000007">
    <property type="protein sequence ID" value="MEX6428877.1"/>
    <property type="molecule type" value="Genomic_DNA"/>
</dbReference>
<dbReference type="Proteomes" id="UP001560267">
    <property type="component" value="Unassembled WGS sequence"/>
</dbReference>
<reference evidence="2 3" key="1">
    <citation type="submission" date="2024-07" db="EMBL/GenBank/DDBJ databases">
        <title>Draft Genome Sequence of Ferrimicrobium acidiphilum Strain YE2023, Isolated from a Pulp of Bioleach Reactor.</title>
        <authorList>
            <person name="Elkina Y.A."/>
            <person name="Bulaeva A.G."/>
            <person name="Beletsky A.V."/>
            <person name="Mardanov A.V."/>
        </authorList>
    </citation>
    <scope>NUCLEOTIDE SEQUENCE [LARGE SCALE GENOMIC DNA]</scope>
    <source>
        <strain evidence="2 3">YE2023</strain>
    </source>
</reference>
<evidence type="ECO:0000313" key="3">
    <source>
        <dbReference type="Proteomes" id="UP001560267"/>
    </source>
</evidence>
<organism evidence="2 3">
    <name type="scientific">Ferrimicrobium acidiphilum</name>
    <dbReference type="NCBI Taxonomy" id="121039"/>
    <lineage>
        <taxon>Bacteria</taxon>
        <taxon>Bacillati</taxon>
        <taxon>Actinomycetota</taxon>
        <taxon>Acidimicrobiia</taxon>
        <taxon>Acidimicrobiales</taxon>
        <taxon>Acidimicrobiaceae</taxon>
        <taxon>Ferrimicrobium</taxon>
    </lineage>
</organism>
<keyword evidence="1" id="KW-1133">Transmembrane helix</keyword>
<comment type="caution">
    <text evidence="2">The sequence shown here is derived from an EMBL/GenBank/DDBJ whole genome shotgun (WGS) entry which is preliminary data.</text>
</comment>
<name>A0ABV3Y014_9ACTN</name>
<sequence>MTLVGAFFATYSSLRNVLDGYNGWSTYLEHLLIALLVVYVGLSILATVTAWYNLQNLAERRRRQS</sequence>
<keyword evidence="1" id="KW-0812">Transmembrane</keyword>
<evidence type="ECO:0000256" key="1">
    <source>
        <dbReference type="SAM" id="Phobius"/>
    </source>
</evidence>
<keyword evidence="1" id="KW-0472">Membrane</keyword>
<feature type="transmembrane region" description="Helical" evidence="1">
    <location>
        <begin position="31"/>
        <end position="54"/>
    </location>
</feature>